<feature type="compositionally biased region" description="Basic and acidic residues" evidence="1">
    <location>
        <begin position="107"/>
        <end position="116"/>
    </location>
</feature>
<keyword evidence="2" id="KW-0732">Signal</keyword>
<evidence type="ECO:0000313" key="4">
    <source>
        <dbReference type="Proteomes" id="UP001165383"/>
    </source>
</evidence>
<feature type="region of interest" description="Disordered" evidence="1">
    <location>
        <begin position="107"/>
        <end position="126"/>
    </location>
</feature>
<protein>
    <submittedName>
        <fullName evidence="3">DUF2141 domain-containing protein</fullName>
    </submittedName>
</protein>
<dbReference type="Proteomes" id="UP001165383">
    <property type="component" value="Unassembled WGS sequence"/>
</dbReference>
<gene>
    <name evidence="3" type="ORF">LZ518_08070</name>
</gene>
<sequence>MSKSAIPVLIGGAALSAATTALALAVPAGTATDCTAGKPSVLVHVAGLKQPRGQLKVSLYGGDADRWLSKGGRIGKVKVPVTGTAMDICMPVPAPGRYAVAVHHDFNRNGGRDRQDGGGYSRDPKVSLFNPKPSFSKAAFTVGNGPARVGVRLLYVKGLGVGPAGS</sequence>
<evidence type="ECO:0000256" key="2">
    <source>
        <dbReference type="SAM" id="SignalP"/>
    </source>
</evidence>
<evidence type="ECO:0000256" key="1">
    <source>
        <dbReference type="SAM" id="MobiDB-lite"/>
    </source>
</evidence>
<name>A0ABT0S9L0_9SPHN</name>
<dbReference type="RefSeq" id="WP_249915490.1">
    <property type="nucleotide sequence ID" value="NZ_JAMGBB010000001.1"/>
</dbReference>
<dbReference type="EMBL" id="JAMGBB010000001">
    <property type="protein sequence ID" value="MCL6741084.1"/>
    <property type="molecule type" value="Genomic_DNA"/>
</dbReference>
<feature type="chain" id="PRO_5047018042" evidence="2">
    <location>
        <begin position="24"/>
        <end position="166"/>
    </location>
</feature>
<organism evidence="3 4">
    <name type="scientific">Sphingomonas brevis</name>
    <dbReference type="NCBI Taxonomy" id="2908206"/>
    <lineage>
        <taxon>Bacteria</taxon>
        <taxon>Pseudomonadati</taxon>
        <taxon>Pseudomonadota</taxon>
        <taxon>Alphaproteobacteria</taxon>
        <taxon>Sphingomonadales</taxon>
        <taxon>Sphingomonadaceae</taxon>
        <taxon>Sphingomonas</taxon>
    </lineage>
</organism>
<comment type="caution">
    <text evidence="3">The sequence shown here is derived from an EMBL/GenBank/DDBJ whole genome shotgun (WGS) entry which is preliminary data.</text>
</comment>
<reference evidence="3" key="1">
    <citation type="submission" date="2022-05" db="EMBL/GenBank/DDBJ databases">
        <authorList>
            <person name="Jo J.-H."/>
            <person name="Im W.-T."/>
        </authorList>
    </citation>
    <scope>NUCLEOTIDE SEQUENCE</scope>
    <source>
        <strain evidence="3">RB56-2</strain>
    </source>
</reference>
<feature type="signal peptide" evidence="2">
    <location>
        <begin position="1"/>
        <end position="23"/>
    </location>
</feature>
<keyword evidence="4" id="KW-1185">Reference proteome</keyword>
<accession>A0ABT0S9L0</accession>
<evidence type="ECO:0000313" key="3">
    <source>
        <dbReference type="EMBL" id="MCL6741084.1"/>
    </source>
</evidence>
<dbReference type="Pfam" id="PF09912">
    <property type="entry name" value="DUF2141"/>
    <property type="match status" value="1"/>
</dbReference>
<proteinExistence type="predicted"/>
<dbReference type="InterPro" id="IPR018673">
    <property type="entry name" value="DUF2141"/>
</dbReference>